<dbReference type="PANTHER" id="PTHR24223:SF330">
    <property type="entry name" value="ATP-BINDING CASSETTE SUB-FAMILY C MEMBER 10"/>
    <property type="match status" value="1"/>
</dbReference>
<keyword evidence="3" id="KW-0547">Nucleotide-binding</keyword>
<dbReference type="ExpressionAtlas" id="A0A2K3MFG4">
    <property type="expression patterns" value="baseline"/>
</dbReference>
<organism evidence="9 10">
    <name type="scientific">Trifolium pratense</name>
    <name type="common">Red clover</name>
    <dbReference type="NCBI Taxonomy" id="57577"/>
    <lineage>
        <taxon>Eukaryota</taxon>
        <taxon>Viridiplantae</taxon>
        <taxon>Streptophyta</taxon>
        <taxon>Embryophyta</taxon>
        <taxon>Tracheophyta</taxon>
        <taxon>Spermatophyta</taxon>
        <taxon>Magnoliopsida</taxon>
        <taxon>eudicotyledons</taxon>
        <taxon>Gunneridae</taxon>
        <taxon>Pentapetalae</taxon>
        <taxon>rosids</taxon>
        <taxon>fabids</taxon>
        <taxon>Fabales</taxon>
        <taxon>Fabaceae</taxon>
        <taxon>Papilionoideae</taxon>
        <taxon>50 kb inversion clade</taxon>
        <taxon>NPAAA clade</taxon>
        <taxon>Hologalegina</taxon>
        <taxon>IRL clade</taxon>
        <taxon>Trifolieae</taxon>
        <taxon>Trifolium</taxon>
    </lineage>
</organism>
<evidence type="ECO:0000256" key="3">
    <source>
        <dbReference type="ARBA" id="ARBA00022741"/>
    </source>
</evidence>
<evidence type="ECO:0000313" key="10">
    <source>
        <dbReference type="Proteomes" id="UP000236291"/>
    </source>
</evidence>
<evidence type="ECO:0000256" key="4">
    <source>
        <dbReference type="ARBA" id="ARBA00022840"/>
    </source>
</evidence>
<comment type="caution">
    <text evidence="9">The sequence shown here is derived from an EMBL/GenBank/DDBJ whole genome shotgun (WGS) entry which is preliminary data.</text>
</comment>
<dbReference type="SUPFAM" id="SSF90123">
    <property type="entry name" value="ABC transporter transmembrane region"/>
    <property type="match status" value="1"/>
</dbReference>
<dbReference type="PROSITE" id="PS50929">
    <property type="entry name" value="ABC_TM1F"/>
    <property type="match status" value="1"/>
</dbReference>
<dbReference type="GO" id="GO:0016020">
    <property type="term" value="C:membrane"/>
    <property type="evidence" value="ECO:0007669"/>
    <property type="project" value="InterPro"/>
</dbReference>
<dbReference type="EMBL" id="ASHM01060094">
    <property type="protein sequence ID" value="PNX89532.1"/>
    <property type="molecule type" value="Genomic_DNA"/>
</dbReference>
<keyword evidence="4" id="KW-0067">ATP-binding</keyword>
<keyword evidence="6 7" id="KW-0472">Membrane</keyword>
<evidence type="ECO:0000256" key="2">
    <source>
        <dbReference type="ARBA" id="ARBA00022692"/>
    </source>
</evidence>
<dbReference type="GO" id="GO:0140359">
    <property type="term" value="F:ABC-type transporter activity"/>
    <property type="evidence" value="ECO:0007669"/>
    <property type="project" value="InterPro"/>
</dbReference>
<evidence type="ECO:0000313" key="9">
    <source>
        <dbReference type="EMBL" id="PNX89532.1"/>
    </source>
</evidence>
<dbReference type="InterPro" id="IPR050173">
    <property type="entry name" value="ABC_transporter_C-like"/>
</dbReference>
<dbReference type="PANTHER" id="PTHR24223">
    <property type="entry name" value="ATP-BINDING CASSETTE SUB-FAMILY C"/>
    <property type="match status" value="1"/>
</dbReference>
<keyword evidence="5 7" id="KW-1133">Transmembrane helix</keyword>
<reference evidence="9 10" key="2">
    <citation type="journal article" date="2017" name="Front. Plant Sci.">
        <title>Gene Classification and Mining of Molecular Markers Useful in Red Clover (Trifolium pratense) Breeding.</title>
        <authorList>
            <person name="Istvanek J."/>
            <person name="Dluhosova J."/>
            <person name="Dluhos P."/>
            <person name="Patkova L."/>
            <person name="Nedelnik J."/>
            <person name="Repkova J."/>
        </authorList>
    </citation>
    <scope>NUCLEOTIDE SEQUENCE [LARGE SCALE GENOMIC DNA]</scope>
    <source>
        <strain evidence="10">cv. Tatra</strain>
        <tissue evidence="9">Young leaves</tissue>
    </source>
</reference>
<evidence type="ECO:0000259" key="8">
    <source>
        <dbReference type="PROSITE" id="PS50929"/>
    </source>
</evidence>
<keyword evidence="1" id="KW-0813">Transport</keyword>
<gene>
    <name evidence="9" type="ORF">L195_g045652</name>
</gene>
<name>A0A2K3MFG4_TRIPR</name>
<dbReference type="AlphaFoldDB" id="A0A2K3MFG4"/>
<evidence type="ECO:0000256" key="7">
    <source>
        <dbReference type="SAM" id="Phobius"/>
    </source>
</evidence>
<sequence length="213" mass="23737">AISSADMIVVLNKGHLKWMGSSADFPTSSYTAFSPLNEMDSTSHNQKSCSTNSSISKEQSLIDRIIMDSLEGADGVIEVELRKEGKVELGVYKNYAAFTGWFIAVIICLSAILMQASRNGNDLWLSYWVDTTTEDGQTSYSMSFYLTILCLFCIMNSLFTLVRAFSFAFGGLQAATKVHNRLLSKLINAPVQFFDQTPGGRILNRLEYDDYRP</sequence>
<dbReference type="Proteomes" id="UP000236291">
    <property type="component" value="Unassembled WGS sequence"/>
</dbReference>
<feature type="non-terminal residue" evidence="9">
    <location>
        <position position="1"/>
    </location>
</feature>
<feature type="domain" description="ABC transmembrane type-1" evidence="8">
    <location>
        <begin position="105"/>
        <end position="209"/>
    </location>
</feature>
<dbReference type="Pfam" id="PF00664">
    <property type="entry name" value="ABC_membrane"/>
    <property type="match status" value="1"/>
</dbReference>
<dbReference type="Gene3D" id="1.20.1560.10">
    <property type="entry name" value="ABC transporter type 1, transmembrane domain"/>
    <property type="match status" value="1"/>
</dbReference>
<evidence type="ECO:0000256" key="1">
    <source>
        <dbReference type="ARBA" id="ARBA00022448"/>
    </source>
</evidence>
<dbReference type="InterPro" id="IPR036640">
    <property type="entry name" value="ABC1_TM_sf"/>
</dbReference>
<feature type="transmembrane region" description="Helical" evidence="7">
    <location>
        <begin position="142"/>
        <end position="162"/>
    </location>
</feature>
<dbReference type="STRING" id="57577.A0A2K3MFG4"/>
<dbReference type="InterPro" id="IPR011527">
    <property type="entry name" value="ABC1_TM_dom"/>
</dbReference>
<reference evidence="9 10" key="1">
    <citation type="journal article" date="2014" name="Am. J. Bot.">
        <title>Genome assembly and annotation for red clover (Trifolium pratense; Fabaceae).</title>
        <authorList>
            <person name="Istvanek J."/>
            <person name="Jaros M."/>
            <person name="Krenek A."/>
            <person name="Repkova J."/>
        </authorList>
    </citation>
    <scope>NUCLEOTIDE SEQUENCE [LARGE SCALE GENOMIC DNA]</scope>
    <source>
        <strain evidence="10">cv. Tatra</strain>
        <tissue evidence="9">Young leaves</tissue>
    </source>
</reference>
<keyword evidence="2 7" id="KW-0812">Transmembrane</keyword>
<protein>
    <submittedName>
        <fullName evidence="9">ABC transporter C family member 13-like protein</fullName>
    </submittedName>
</protein>
<evidence type="ECO:0000256" key="5">
    <source>
        <dbReference type="ARBA" id="ARBA00022989"/>
    </source>
</evidence>
<accession>A0A2K3MFG4</accession>
<proteinExistence type="predicted"/>
<feature type="transmembrane region" description="Helical" evidence="7">
    <location>
        <begin position="95"/>
        <end position="116"/>
    </location>
</feature>
<dbReference type="GO" id="GO:0005524">
    <property type="term" value="F:ATP binding"/>
    <property type="evidence" value="ECO:0007669"/>
    <property type="project" value="UniProtKB-KW"/>
</dbReference>
<evidence type="ECO:0000256" key="6">
    <source>
        <dbReference type="ARBA" id="ARBA00023136"/>
    </source>
</evidence>